<dbReference type="RefSeq" id="WP_048187415.1">
    <property type="nucleotide sequence ID" value="NZ_CP011097.1"/>
</dbReference>
<evidence type="ECO:0000313" key="3">
    <source>
        <dbReference type="Proteomes" id="UP000266745"/>
    </source>
</evidence>
<evidence type="ECO:0000256" key="1">
    <source>
        <dbReference type="SAM" id="Phobius"/>
    </source>
</evidence>
<name>A0A3G1B297_9ARCH</name>
<keyword evidence="3" id="KW-1185">Reference proteome</keyword>
<dbReference type="EMBL" id="CP011097">
    <property type="protein sequence ID" value="AJZ75069.1"/>
    <property type="molecule type" value="Genomic_DNA"/>
</dbReference>
<gene>
    <name evidence="2" type="ORF">SU86_000165</name>
</gene>
<keyword evidence="1" id="KW-0472">Membrane</keyword>
<proteinExistence type="predicted"/>
<accession>A0A3G1B297</accession>
<feature type="transmembrane region" description="Helical" evidence="1">
    <location>
        <begin position="42"/>
        <end position="65"/>
    </location>
</feature>
<sequence>MKIAKLIIGFGIILAALGALFQFQGRGVVGPESSFMYHSKDWIYYGIAMIISGAMIVGLGVFVLLRARLRAK</sequence>
<evidence type="ECO:0000313" key="2">
    <source>
        <dbReference type="EMBL" id="AJZ75069.1"/>
    </source>
</evidence>
<dbReference type="KEGG" id="tah:SU86_000165"/>
<keyword evidence="1" id="KW-1133">Transmembrane helix</keyword>
<organism evidence="2 3">
    <name type="scientific">Candidatus Nitrosotenuis cloacae</name>
    <dbReference type="NCBI Taxonomy" id="1603555"/>
    <lineage>
        <taxon>Archaea</taxon>
        <taxon>Nitrososphaerota</taxon>
        <taxon>Candidatus Nitrosotenuis</taxon>
    </lineage>
</organism>
<keyword evidence="1" id="KW-0812">Transmembrane</keyword>
<protein>
    <submittedName>
        <fullName evidence="2">Uncharacterized protein</fullName>
    </submittedName>
</protein>
<dbReference type="AlphaFoldDB" id="A0A3G1B297"/>
<dbReference type="OrthoDB" id="12111at2157"/>
<dbReference type="GeneID" id="24874789"/>
<dbReference type="Proteomes" id="UP000266745">
    <property type="component" value="Chromosome"/>
</dbReference>
<reference evidence="2 3" key="1">
    <citation type="journal article" date="2016" name="Sci. Rep.">
        <title>A novel ammonia-oxidizing archaeon from wastewater treatment plant: Its enrichment, physiological and genomic characteristics.</title>
        <authorList>
            <person name="Li Y."/>
            <person name="Ding K."/>
            <person name="Wen X."/>
            <person name="Zhang B."/>
            <person name="Shen B."/>
            <person name="Yang Y."/>
        </authorList>
    </citation>
    <scope>NUCLEOTIDE SEQUENCE [LARGE SCALE GENOMIC DNA]</scope>
    <source>
        <strain evidence="2 3">SAT1</strain>
    </source>
</reference>